<sequence length="209" mass="24166">MLLCMWETHIARHCLHRPTEFFYGKNQKVTPKANPTSIPMRTHQSSKPMVKPQKKTQNHPTAKNTKPTQQNQSGHVNLKNPNRLAKGNHVIGFPSKDFSSMEKCIAFNVMSIRKNSYCLVITNDYSRFTWVLFHAKKDETRDPEKTPYAWTMVSRQYSAARTPQQTKLLKEGTERLSRLHGPWCLSQSYQSSSGLKLLTNLALFKTEHY</sequence>
<comment type="caution">
    <text evidence="2">The sequence shown here is derived from an EMBL/GenBank/DDBJ whole genome shotgun (WGS) entry which is preliminary data.</text>
</comment>
<proteinExistence type="predicted"/>
<keyword evidence="3" id="KW-1185">Reference proteome</keyword>
<feature type="compositionally biased region" description="Polar residues" evidence="1">
    <location>
        <begin position="58"/>
        <end position="75"/>
    </location>
</feature>
<name>A0A5N6PT89_9ASTR</name>
<reference evidence="2 3" key="1">
    <citation type="submission" date="2019-05" db="EMBL/GenBank/DDBJ databases">
        <title>Mikania micrantha, genome provides insights into the molecular mechanism of rapid growth.</title>
        <authorList>
            <person name="Liu B."/>
        </authorList>
    </citation>
    <scope>NUCLEOTIDE SEQUENCE [LARGE SCALE GENOMIC DNA]</scope>
    <source>
        <strain evidence="2">NLD-2019</strain>
        <tissue evidence="2">Leaf</tissue>
    </source>
</reference>
<accession>A0A5N6PT89</accession>
<organism evidence="2 3">
    <name type="scientific">Mikania micrantha</name>
    <name type="common">bitter vine</name>
    <dbReference type="NCBI Taxonomy" id="192012"/>
    <lineage>
        <taxon>Eukaryota</taxon>
        <taxon>Viridiplantae</taxon>
        <taxon>Streptophyta</taxon>
        <taxon>Embryophyta</taxon>
        <taxon>Tracheophyta</taxon>
        <taxon>Spermatophyta</taxon>
        <taxon>Magnoliopsida</taxon>
        <taxon>eudicotyledons</taxon>
        <taxon>Gunneridae</taxon>
        <taxon>Pentapetalae</taxon>
        <taxon>asterids</taxon>
        <taxon>campanulids</taxon>
        <taxon>Asterales</taxon>
        <taxon>Asteraceae</taxon>
        <taxon>Asteroideae</taxon>
        <taxon>Heliantheae alliance</taxon>
        <taxon>Eupatorieae</taxon>
        <taxon>Mikania</taxon>
    </lineage>
</organism>
<dbReference type="EMBL" id="SZYD01000002">
    <property type="protein sequence ID" value="KAD7116764.1"/>
    <property type="molecule type" value="Genomic_DNA"/>
</dbReference>
<dbReference type="OrthoDB" id="1932348at2759"/>
<evidence type="ECO:0000256" key="1">
    <source>
        <dbReference type="SAM" id="MobiDB-lite"/>
    </source>
</evidence>
<gene>
    <name evidence="2" type="ORF">E3N88_04032</name>
</gene>
<evidence type="ECO:0000313" key="3">
    <source>
        <dbReference type="Proteomes" id="UP000326396"/>
    </source>
</evidence>
<evidence type="ECO:0000313" key="2">
    <source>
        <dbReference type="EMBL" id="KAD7116764.1"/>
    </source>
</evidence>
<feature type="region of interest" description="Disordered" evidence="1">
    <location>
        <begin position="27"/>
        <end position="85"/>
    </location>
</feature>
<dbReference type="AlphaFoldDB" id="A0A5N6PT89"/>
<dbReference type="Proteomes" id="UP000326396">
    <property type="component" value="Linkage Group LG10"/>
</dbReference>
<protein>
    <submittedName>
        <fullName evidence="2">Uncharacterized protein</fullName>
    </submittedName>
</protein>
<feature type="compositionally biased region" description="Polar residues" evidence="1">
    <location>
        <begin position="27"/>
        <end position="47"/>
    </location>
</feature>